<sequence>MTTKARILLAEDDANLGMLLREYLIAKGFETTLCEDGNIAYDAFLKEPFDICIFDVMMPHKDGFTLAQDIKKVNSDIPIIFLTAKSLKEDILEGLKLGADDYITKPFSMEELLLRIEAILRRIKPMEQDAPKEFQIGSLKFNPEKQIMTQEDGTIIKLTTKESELLRMLAINANRVMERNIALKAIWDDDNYFNARSMDVYITKLRKHLKQEEGVEIINVHGKGYKLIM</sequence>
<dbReference type="InterPro" id="IPR001789">
    <property type="entry name" value="Sig_transdc_resp-reg_receiver"/>
</dbReference>
<keyword evidence="1 4" id="KW-0597">Phosphoprotein</keyword>
<evidence type="ECO:0000313" key="9">
    <source>
        <dbReference type="Proteomes" id="UP000251835"/>
    </source>
</evidence>
<feature type="domain" description="Response regulatory" evidence="6">
    <location>
        <begin position="6"/>
        <end position="120"/>
    </location>
</feature>
<feature type="modified residue" description="4-aspartylphosphate" evidence="4">
    <location>
        <position position="55"/>
    </location>
</feature>
<reference evidence="8 9" key="1">
    <citation type="submission" date="2018-05" db="EMBL/GenBank/DDBJ databases">
        <title>Genomic Encyclopedia of Type Strains, Phase IV (KMG-IV): sequencing the most valuable type-strain genomes for metagenomic binning, comparative biology and taxonomic classification.</title>
        <authorList>
            <person name="Goeker M."/>
        </authorList>
    </citation>
    <scope>NUCLEOTIDE SEQUENCE [LARGE SCALE GENOMIC DNA]</scope>
    <source>
        <strain evidence="8 9">DSM 28579</strain>
    </source>
</reference>
<dbReference type="InterPro" id="IPR039420">
    <property type="entry name" value="WalR-like"/>
</dbReference>
<evidence type="ECO:0000259" key="7">
    <source>
        <dbReference type="PROSITE" id="PS51755"/>
    </source>
</evidence>
<dbReference type="PROSITE" id="PS50110">
    <property type="entry name" value="RESPONSE_REGULATORY"/>
    <property type="match status" value="1"/>
</dbReference>
<dbReference type="Pfam" id="PF00486">
    <property type="entry name" value="Trans_reg_C"/>
    <property type="match status" value="1"/>
</dbReference>
<dbReference type="Gene3D" id="6.10.250.690">
    <property type="match status" value="1"/>
</dbReference>
<dbReference type="Gene3D" id="1.10.10.10">
    <property type="entry name" value="Winged helix-like DNA-binding domain superfamily/Winged helix DNA-binding domain"/>
    <property type="match status" value="1"/>
</dbReference>
<feature type="domain" description="OmpR/PhoB-type" evidence="7">
    <location>
        <begin position="131"/>
        <end position="229"/>
    </location>
</feature>
<organism evidence="8 9">
    <name type="scientific">Balneicella halophila</name>
    <dbReference type="NCBI Taxonomy" id="1537566"/>
    <lineage>
        <taxon>Bacteria</taxon>
        <taxon>Pseudomonadati</taxon>
        <taxon>Bacteroidota</taxon>
        <taxon>Bacteroidia</taxon>
        <taxon>Bacteroidales</taxon>
        <taxon>Balneicellaceae</taxon>
        <taxon>Balneicella</taxon>
    </lineage>
</organism>
<dbReference type="PANTHER" id="PTHR48111">
    <property type="entry name" value="REGULATOR OF RPOS"/>
    <property type="match status" value="1"/>
</dbReference>
<evidence type="ECO:0000256" key="2">
    <source>
        <dbReference type="ARBA" id="ARBA00023012"/>
    </source>
</evidence>
<dbReference type="GO" id="GO:0005829">
    <property type="term" value="C:cytosol"/>
    <property type="evidence" value="ECO:0007669"/>
    <property type="project" value="TreeGrafter"/>
</dbReference>
<dbReference type="SUPFAM" id="SSF46894">
    <property type="entry name" value="C-terminal effector domain of the bipartite response regulators"/>
    <property type="match status" value="1"/>
</dbReference>
<dbReference type="RefSeq" id="WP_116496021.1">
    <property type="nucleotide sequence ID" value="NZ_QENZ01000003.1"/>
</dbReference>
<dbReference type="InterPro" id="IPR036388">
    <property type="entry name" value="WH-like_DNA-bd_sf"/>
</dbReference>
<feature type="DNA-binding region" description="OmpR/PhoB-type" evidence="5">
    <location>
        <begin position="131"/>
        <end position="229"/>
    </location>
</feature>
<dbReference type="CDD" id="cd00383">
    <property type="entry name" value="trans_reg_C"/>
    <property type="match status" value="1"/>
</dbReference>
<evidence type="ECO:0000256" key="3">
    <source>
        <dbReference type="ARBA" id="ARBA00023125"/>
    </source>
</evidence>
<proteinExistence type="predicted"/>
<dbReference type="AlphaFoldDB" id="A0A7L4USR1"/>
<accession>A0A7L4USR1</accession>
<dbReference type="EMBL" id="QENZ01000003">
    <property type="protein sequence ID" value="PVX52491.1"/>
    <property type="molecule type" value="Genomic_DNA"/>
</dbReference>
<dbReference type="GO" id="GO:0006355">
    <property type="term" value="P:regulation of DNA-templated transcription"/>
    <property type="evidence" value="ECO:0007669"/>
    <property type="project" value="InterPro"/>
</dbReference>
<dbReference type="Gene3D" id="3.40.50.2300">
    <property type="match status" value="1"/>
</dbReference>
<dbReference type="SMART" id="SM00448">
    <property type="entry name" value="REC"/>
    <property type="match status" value="1"/>
</dbReference>
<dbReference type="GO" id="GO:0032993">
    <property type="term" value="C:protein-DNA complex"/>
    <property type="evidence" value="ECO:0007669"/>
    <property type="project" value="TreeGrafter"/>
</dbReference>
<name>A0A7L4USR1_BALHA</name>
<evidence type="ECO:0000259" key="6">
    <source>
        <dbReference type="PROSITE" id="PS50110"/>
    </source>
</evidence>
<evidence type="ECO:0000313" key="8">
    <source>
        <dbReference type="EMBL" id="PVX52491.1"/>
    </source>
</evidence>
<dbReference type="GO" id="GO:0000156">
    <property type="term" value="F:phosphorelay response regulator activity"/>
    <property type="evidence" value="ECO:0007669"/>
    <property type="project" value="TreeGrafter"/>
</dbReference>
<dbReference type="InterPro" id="IPR001867">
    <property type="entry name" value="OmpR/PhoB-type_DNA-bd"/>
</dbReference>
<dbReference type="CDD" id="cd17574">
    <property type="entry name" value="REC_OmpR"/>
    <property type="match status" value="1"/>
</dbReference>
<dbReference type="GO" id="GO:0000976">
    <property type="term" value="F:transcription cis-regulatory region binding"/>
    <property type="evidence" value="ECO:0007669"/>
    <property type="project" value="TreeGrafter"/>
</dbReference>
<dbReference type="SMART" id="SM00862">
    <property type="entry name" value="Trans_reg_C"/>
    <property type="match status" value="1"/>
</dbReference>
<dbReference type="Pfam" id="PF00072">
    <property type="entry name" value="Response_reg"/>
    <property type="match status" value="1"/>
</dbReference>
<dbReference type="Proteomes" id="UP000251835">
    <property type="component" value="Unassembled WGS sequence"/>
</dbReference>
<evidence type="ECO:0000256" key="1">
    <source>
        <dbReference type="ARBA" id="ARBA00022553"/>
    </source>
</evidence>
<dbReference type="InterPro" id="IPR016032">
    <property type="entry name" value="Sig_transdc_resp-reg_C-effctor"/>
</dbReference>
<dbReference type="PANTHER" id="PTHR48111:SF40">
    <property type="entry name" value="PHOSPHATE REGULON TRANSCRIPTIONAL REGULATORY PROTEIN PHOB"/>
    <property type="match status" value="1"/>
</dbReference>
<dbReference type="SUPFAM" id="SSF52172">
    <property type="entry name" value="CheY-like"/>
    <property type="match status" value="1"/>
</dbReference>
<dbReference type="FunFam" id="3.40.50.2300:FF:000073">
    <property type="entry name" value="DNA-binding response regulator RprY"/>
    <property type="match status" value="1"/>
</dbReference>
<gene>
    <name evidence="8" type="ORF">C7377_0812</name>
</gene>
<protein>
    <submittedName>
        <fullName evidence="8">DNA-binding response OmpR family regulator</fullName>
    </submittedName>
</protein>
<keyword evidence="2" id="KW-0902">Two-component regulatory system</keyword>
<evidence type="ECO:0000256" key="4">
    <source>
        <dbReference type="PROSITE-ProRule" id="PRU00169"/>
    </source>
</evidence>
<dbReference type="OrthoDB" id="9790442at2"/>
<comment type="caution">
    <text evidence="8">The sequence shown here is derived from an EMBL/GenBank/DDBJ whole genome shotgun (WGS) entry which is preliminary data.</text>
</comment>
<keyword evidence="9" id="KW-1185">Reference proteome</keyword>
<dbReference type="PROSITE" id="PS51755">
    <property type="entry name" value="OMPR_PHOB"/>
    <property type="match status" value="1"/>
</dbReference>
<dbReference type="InterPro" id="IPR011006">
    <property type="entry name" value="CheY-like_superfamily"/>
</dbReference>
<keyword evidence="3 5" id="KW-0238">DNA-binding</keyword>
<evidence type="ECO:0000256" key="5">
    <source>
        <dbReference type="PROSITE-ProRule" id="PRU01091"/>
    </source>
</evidence>